<evidence type="ECO:0000256" key="1">
    <source>
        <dbReference type="ARBA" id="ARBA00023002"/>
    </source>
</evidence>
<dbReference type="EMBL" id="MU620934">
    <property type="protein sequence ID" value="KAI8577982.1"/>
    <property type="molecule type" value="Genomic_DNA"/>
</dbReference>
<proteinExistence type="inferred from homology"/>
<reference evidence="4" key="2">
    <citation type="journal article" date="2022" name="Proc. Natl. Acad. Sci. U.S.A.">
        <title>Diploid-dominant life cycles characterize the early evolution of Fungi.</title>
        <authorList>
            <person name="Amses K.R."/>
            <person name="Simmons D.R."/>
            <person name="Longcore J.E."/>
            <person name="Mondo S.J."/>
            <person name="Seto K."/>
            <person name="Jeronimo G.H."/>
            <person name="Bonds A.E."/>
            <person name="Quandt C.A."/>
            <person name="Davis W.J."/>
            <person name="Chang Y."/>
            <person name="Federici B.A."/>
            <person name="Kuo A."/>
            <person name="LaButti K."/>
            <person name="Pangilinan J."/>
            <person name="Andreopoulos W."/>
            <person name="Tritt A."/>
            <person name="Riley R."/>
            <person name="Hundley H."/>
            <person name="Johnson J."/>
            <person name="Lipzen A."/>
            <person name="Barry K."/>
            <person name="Lang B.F."/>
            <person name="Cuomo C.A."/>
            <person name="Buchler N.E."/>
            <person name="Grigoriev I.V."/>
            <person name="Spatafora J.W."/>
            <person name="Stajich J.E."/>
            <person name="James T.Y."/>
        </authorList>
    </citation>
    <scope>NUCLEOTIDE SEQUENCE</scope>
    <source>
        <strain evidence="4">AG</strain>
    </source>
</reference>
<dbReference type="Pfam" id="PF01370">
    <property type="entry name" value="Epimerase"/>
    <property type="match status" value="1"/>
</dbReference>
<evidence type="ECO:0000313" key="5">
    <source>
        <dbReference type="Proteomes" id="UP001206595"/>
    </source>
</evidence>
<dbReference type="InterPro" id="IPR050425">
    <property type="entry name" value="NAD(P)_dehydrat-like"/>
</dbReference>
<gene>
    <name evidence="4" type="ORF">K450DRAFT_249352</name>
</gene>
<dbReference type="SUPFAM" id="SSF51735">
    <property type="entry name" value="NAD(P)-binding Rossmann-fold domains"/>
    <property type="match status" value="1"/>
</dbReference>
<name>A0AAD5HBG4_UMBRA</name>
<comment type="similarity">
    <text evidence="2">Belongs to the NAD(P)-dependent epimerase/dehydratase family. Dihydroflavonol-4-reductase subfamily.</text>
</comment>
<dbReference type="AlphaFoldDB" id="A0AAD5HBG4"/>
<evidence type="ECO:0000256" key="2">
    <source>
        <dbReference type="ARBA" id="ARBA00023445"/>
    </source>
</evidence>
<protein>
    <recommendedName>
        <fullName evidence="3">NAD-dependent epimerase/dehydratase domain-containing protein</fullName>
    </recommendedName>
</protein>
<evidence type="ECO:0000259" key="3">
    <source>
        <dbReference type="Pfam" id="PF01370"/>
    </source>
</evidence>
<dbReference type="GeneID" id="75915731"/>
<feature type="domain" description="NAD-dependent epimerase/dehydratase" evidence="3">
    <location>
        <begin position="10"/>
        <end position="274"/>
    </location>
</feature>
<dbReference type="Proteomes" id="UP001206595">
    <property type="component" value="Unassembled WGS sequence"/>
</dbReference>
<dbReference type="InterPro" id="IPR001509">
    <property type="entry name" value="Epimerase_deHydtase"/>
</dbReference>
<organism evidence="4 5">
    <name type="scientific">Umbelopsis ramanniana AG</name>
    <dbReference type="NCBI Taxonomy" id="1314678"/>
    <lineage>
        <taxon>Eukaryota</taxon>
        <taxon>Fungi</taxon>
        <taxon>Fungi incertae sedis</taxon>
        <taxon>Mucoromycota</taxon>
        <taxon>Mucoromycotina</taxon>
        <taxon>Umbelopsidomycetes</taxon>
        <taxon>Umbelopsidales</taxon>
        <taxon>Umbelopsidaceae</taxon>
        <taxon>Umbelopsis</taxon>
    </lineage>
</organism>
<comment type="caution">
    <text evidence="4">The sequence shown here is derived from an EMBL/GenBank/DDBJ whole genome shotgun (WGS) entry which is preliminary data.</text>
</comment>
<dbReference type="RefSeq" id="XP_051442986.1">
    <property type="nucleotide sequence ID" value="XM_051590387.1"/>
</dbReference>
<dbReference type="GO" id="GO:0016616">
    <property type="term" value="F:oxidoreductase activity, acting on the CH-OH group of donors, NAD or NADP as acceptor"/>
    <property type="evidence" value="ECO:0007669"/>
    <property type="project" value="TreeGrafter"/>
</dbReference>
<dbReference type="Gene3D" id="3.40.50.720">
    <property type="entry name" value="NAD(P)-binding Rossmann-like Domain"/>
    <property type="match status" value="1"/>
</dbReference>
<sequence>MSSLKPGSRVLVTGVTGYIGTHVADQLLKAGYVVIGTSRTASKAETVKKYFDATYGPGKFEIYEAGDLQQAGVFDDAVKDVEAIAHVASPVIFSAKDPFADVINPAVKGTLSLLNSAHKYGKHVKHVVVTSSVASIMDPNKPSDYVYSEADWNDEAIKTIQRQVERGDTFEGPIAYRASKNEAERAIWKFRDENQPSFTLATILPSFVFGAILPPPTTTQAVDATSTPKALINYYTGESQDPTFSTGSSSFVNVVDVAVAHVLALQNAQKTNGQRYITSQGAFTNQEVVDILRREYPDRQNIIAKGEPGKYKRPTVTVDGSKVTRELGLQYTDFETVVLQTIECVKHLY</sequence>
<dbReference type="InterPro" id="IPR036291">
    <property type="entry name" value="NAD(P)-bd_dom_sf"/>
</dbReference>
<accession>A0AAD5HBG4</accession>
<reference evidence="4" key="1">
    <citation type="submission" date="2021-06" db="EMBL/GenBank/DDBJ databases">
        <authorList>
            <consortium name="DOE Joint Genome Institute"/>
            <person name="Mondo S.J."/>
            <person name="Amses K.R."/>
            <person name="Simmons D.R."/>
            <person name="Longcore J.E."/>
            <person name="Seto K."/>
            <person name="Alves G.H."/>
            <person name="Bonds A.E."/>
            <person name="Quandt C.A."/>
            <person name="Davis W.J."/>
            <person name="Chang Y."/>
            <person name="Letcher P.M."/>
            <person name="Powell M.J."/>
            <person name="Kuo A."/>
            <person name="Labutti K."/>
            <person name="Pangilinan J."/>
            <person name="Andreopoulos W."/>
            <person name="Tritt A."/>
            <person name="Riley R."/>
            <person name="Hundley H."/>
            <person name="Johnson J."/>
            <person name="Lipzen A."/>
            <person name="Barry K."/>
            <person name="Berbee M.L."/>
            <person name="Buchler N.E."/>
            <person name="Grigoriev I.V."/>
            <person name="Spatafora J.W."/>
            <person name="Stajich J.E."/>
            <person name="James T.Y."/>
        </authorList>
    </citation>
    <scope>NUCLEOTIDE SEQUENCE</scope>
    <source>
        <strain evidence="4">AG</strain>
    </source>
</reference>
<dbReference type="CDD" id="cd05227">
    <property type="entry name" value="AR_SDR_e"/>
    <property type="match status" value="1"/>
</dbReference>
<keyword evidence="1" id="KW-0560">Oxidoreductase</keyword>
<evidence type="ECO:0000313" key="4">
    <source>
        <dbReference type="EMBL" id="KAI8577982.1"/>
    </source>
</evidence>
<keyword evidence="5" id="KW-1185">Reference proteome</keyword>
<dbReference type="PANTHER" id="PTHR10366:SF562">
    <property type="entry name" value="ALDEHYDE REDUCTASE II (AFU_ORTHOLOGUE AFUA_1G11360)"/>
    <property type="match status" value="1"/>
</dbReference>
<dbReference type="PANTHER" id="PTHR10366">
    <property type="entry name" value="NAD DEPENDENT EPIMERASE/DEHYDRATASE"/>
    <property type="match status" value="1"/>
</dbReference>